<dbReference type="EMBL" id="JACCHJ010000001">
    <property type="protein sequence ID" value="NYK10667.1"/>
    <property type="molecule type" value="Genomic_DNA"/>
</dbReference>
<dbReference type="RefSeq" id="WP_343064483.1">
    <property type="nucleotide sequence ID" value="NZ_BAAAHA010000005.1"/>
</dbReference>
<keyword evidence="1" id="KW-0472">Membrane</keyword>
<evidence type="ECO:0000313" key="2">
    <source>
        <dbReference type="EMBL" id="NYK10667.1"/>
    </source>
</evidence>
<evidence type="ECO:0000256" key="1">
    <source>
        <dbReference type="SAM" id="Phobius"/>
    </source>
</evidence>
<feature type="transmembrane region" description="Helical" evidence="1">
    <location>
        <begin position="252"/>
        <end position="275"/>
    </location>
</feature>
<comment type="caution">
    <text evidence="2">The sequence shown here is derived from an EMBL/GenBank/DDBJ whole genome shotgun (WGS) entry which is preliminary data.</text>
</comment>
<gene>
    <name evidence="2" type="ORF">HNR14_002548</name>
</gene>
<feature type="transmembrane region" description="Helical" evidence="1">
    <location>
        <begin position="281"/>
        <end position="299"/>
    </location>
</feature>
<dbReference type="Proteomes" id="UP000521075">
    <property type="component" value="Unassembled WGS sequence"/>
</dbReference>
<reference evidence="2 3" key="1">
    <citation type="submission" date="2020-07" db="EMBL/GenBank/DDBJ databases">
        <title>Sequencing the genomes of 1000 actinobacteria strains.</title>
        <authorList>
            <person name="Klenk H.-P."/>
        </authorList>
    </citation>
    <scope>NUCLEOTIDE SEQUENCE [LARGE SCALE GENOMIC DNA]</scope>
    <source>
        <strain evidence="2 3">DSM 15166</strain>
    </source>
</reference>
<feature type="transmembrane region" description="Helical" evidence="1">
    <location>
        <begin position="331"/>
        <end position="354"/>
    </location>
</feature>
<dbReference type="AlphaFoldDB" id="A0A853DQZ3"/>
<feature type="transmembrane region" description="Helical" evidence="1">
    <location>
        <begin position="366"/>
        <end position="391"/>
    </location>
</feature>
<sequence>MIRSRPPRQNPAHPLRTRGRSASLAVAVAALAAAVAGVLLPATAASAHGFSSVVYVDAQSGPGGEVRTTLDLEYDLLVASAAEKEKDQGLFDQGMDLFQTGEEATAMNDHADTVVAYVTDRFTVSAGGEPCAPSRAGDITVHERDAVPYATLVLDFACADTGHATGHELRSGLFPDSEDYVRDTKTIVTYDLDGKDGSAALDAAHPSFSTEQTGGERFGEFFLLGAEHLLGGIDHILFLLALIVGSRRLRDVVLAATTFTVAHSITFLLAALGFVTVPAAVVEPVIALSIAVVAAWYLWTVRRRVTMSPAELAIDVRPTSSGPLGLDRADWLRLGVVFLFGLVHGLGFASALGIDEPWSWTLLWSLLIFNVGIEAVQLGIIAVVFPLLVLLRKRAPRVGLWVGIAVAAVVTAVALFWFVGRVLGLEWG</sequence>
<dbReference type="InterPro" id="IPR032809">
    <property type="entry name" value="Put_HupE_UreJ"/>
</dbReference>
<evidence type="ECO:0000313" key="3">
    <source>
        <dbReference type="Proteomes" id="UP000521075"/>
    </source>
</evidence>
<keyword evidence="1" id="KW-1133">Transmembrane helix</keyword>
<organism evidence="2 3">
    <name type="scientific">Leifsonia naganoensis</name>
    <dbReference type="NCBI Taxonomy" id="150025"/>
    <lineage>
        <taxon>Bacteria</taxon>
        <taxon>Bacillati</taxon>
        <taxon>Actinomycetota</taxon>
        <taxon>Actinomycetes</taxon>
        <taxon>Micrococcales</taxon>
        <taxon>Microbacteriaceae</taxon>
        <taxon>Leifsonia</taxon>
    </lineage>
</organism>
<name>A0A853DQZ3_9MICO</name>
<keyword evidence="3" id="KW-1185">Reference proteome</keyword>
<accession>A0A853DQZ3</accession>
<feature type="transmembrane region" description="Helical" evidence="1">
    <location>
        <begin position="221"/>
        <end position="245"/>
    </location>
</feature>
<keyword evidence="1" id="KW-0812">Transmembrane</keyword>
<proteinExistence type="predicted"/>
<feature type="transmembrane region" description="Helical" evidence="1">
    <location>
        <begin position="398"/>
        <end position="419"/>
    </location>
</feature>
<protein>
    <submittedName>
        <fullName evidence="2">Hydrogenase/urease accessory protein HupE</fullName>
    </submittedName>
</protein>
<dbReference type="Pfam" id="PF13795">
    <property type="entry name" value="HupE_UreJ_2"/>
    <property type="match status" value="2"/>
</dbReference>